<dbReference type="GO" id="GO:0016740">
    <property type="term" value="F:transferase activity"/>
    <property type="evidence" value="ECO:0007669"/>
    <property type="project" value="UniProtKB-KW"/>
</dbReference>
<reference evidence="1 2" key="1">
    <citation type="submission" date="2019-03" db="EMBL/GenBank/DDBJ databases">
        <title>Metabolic reconstructions from genomes of highly enriched 'Candidatus Accumulibacter' and 'Candidatus Competibacter' bioreactor populations.</title>
        <authorList>
            <person name="Annavajhala M.K."/>
            <person name="Welles L."/>
            <person name="Abbas B."/>
            <person name="Sorokin D."/>
            <person name="Park H."/>
            <person name="Van Loosdrecht M."/>
            <person name="Chandran K."/>
        </authorList>
    </citation>
    <scope>NUCLEOTIDE SEQUENCE [LARGE SCALE GENOMIC DNA]</scope>
    <source>
        <strain evidence="1 2">SBR_G</strain>
    </source>
</reference>
<keyword evidence="1" id="KW-0808">Transferase</keyword>
<comment type="caution">
    <text evidence="1">The sequence shown here is derived from an EMBL/GenBank/DDBJ whole genome shotgun (WGS) entry which is preliminary data.</text>
</comment>
<proteinExistence type="predicted"/>
<organism evidence="1 2">
    <name type="scientific">Candidatus Competibacter phosphatis</name>
    <dbReference type="NCBI Taxonomy" id="221280"/>
    <lineage>
        <taxon>Bacteria</taxon>
        <taxon>Pseudomonadati</taxon>
        <taxon>Pseudomonadota</taxon>
        <taxon>Gammaproteobacteria</taxon>
        <taxon>Candidatus Competibacteraceae</taxon>
        <taxon>Candidatus Competibacter</taxon>
    </lineage>
</organism>
<dbReference type="Gene3D" id="3.30.1540.10">
    <property type="entry name" value="formyl-coa transferase, domain 3"/>
    <property type="match status" value="1"/>
</dbReference>
<protein>
    <submittedName>
        <fullName evidence="1">CoA transferase</fullName>
    </submittedName>
</protein>
<gene>
    <name evidence="1" type="ORF">E4P82_07775</name>
</gene>
<dbReference type="Proteomes" id="UP000760480">
    <property type="component" value="Unassembled WGS sequence"/>
</dbReference>
<name>A0ABX1TIA1_9GAMM</name>
<evidence type="ECO:0000313" key="1">
    <source>
        <dbReference type="EMBL" id="NMQ19107.1"/>
    </source>
</evidence>
<dbReference type="EMBL" id="SPMZ01000020">
    <property type="protein sequence ID" value="NMQ19107.1"/>
    <property type="molecule type" value="Genomic_DNA"/>
</dbReference>
<dbReference type="InterPro" id="IPR023606">
    <property type="entry name" value="CoA-Trfase_III_dom_1_sf"/>
</dbReference>
<keyword evidence="2" id="KW-1185">Reference proteome</keyword>
<dbReference type="Gene3D" id="3.40.50.10540">
    <property type="entry name" value="Crotonobetainyl-coa:carnitine coa-transferase, domain 1"/>
    <property type="match status" value="1"/>
</dbReference>
<dbReference type="Pfam" id="PF02515">
    <property type="entry name" value="CoA_transf_3"/>
    <property type="match status" value="1"/>
</dbReference>
<evidence type="ECO:0000313" key="2">
    <source>
        <dbReference type="Proteomes" id="UP000760480"/>
    </source>
</evidence>
<dbReference type="PANTHER" id="PTHR48228">
    <property type="entry name" value="SUCCINYL-COA--D-CITRAMALATE COA-TRANSFERASE"/>
    <property type="match status" value="1"/>
</dbReference>
<dbReference type="InterPro" id="IPR050509">
    <property type="entry name" value="CoA-transferase_III"/>
</dbReference>
<dbReference type="SUPFAM" id="SSF89796">
    <property type="entry name" value="CoA-transferase family III (CaiB/BaiF)"/>
    <property type="match status" value="1"/>
</dbReference>
<accession>A0ABX1TIA1</accession>
<dbReference type="PANTHER" id="PTHR48228:SF5">
    <property type="entry name" value="ALPHA-METHYLACYL-COA RACEMASE"/>
    <property type="match status" value="1"/>
</dbReference>
<sequence length="379" mass="40859">MGPLQGIKVVEFAGLGPVPFSGMVLSDLGAEVVQINREANAPEINLFAPEKNIPNRGRRIVRLDLKASADMATALRLIERADMLIEGFRPGVMERLGLGPELCLARNPRLVYGRMTGWGQTGPLAQTAGHDINYLALSGALHAIGRADGGPTPPLNLIADYGGGAMLLLVGLLAALLEAGKSGQGQVVDAAMSDGSALLMAAIYSLKAMGYWSDRRESNFLDGGAHFYDTYQCADGKWLAVGPIEPHFYRILLEGCGVTDPDPRQQWHPKSWPTMKERLRAALRTKNRDEWCALFEGSDACVTPVLGLEEAPTHPHNQARQTFVEHAGLVQPAPAPRFSRTPAEIRSAPGSPVSSSNDWLTEWGFSDIEIAQFVSAGTL</sequence>
<dbReference type="InterPro" id="IPR044855">
    <property type="entry name" value="CoA-Trfase_III_dom3_sf"/>
</dbReference>
<dbReference type="RefSeq" id="WP_169248367.1">
    <property type="nucleotide sequence ID" value="NZ_SPMZ01000020.1"/>
</dbReference>
<dbReference type="InterPro" id="IPR003673">
    <property type="entry name" value="CoA-Trfase_fam_III"/>
</dbReference>